<dbReference type="Proteomes" id="UP001231736">
    <property type="component" value="Unassembled WGS sequence"/>
</dbReference>
<reference evidence="14" key="1">
    <citation type="submission" date="2016-10" db="EMBL/GenBank/DDBJ databases">
        <authorList>
            <person name="de Groot N.N."/>
        </authorList>
    </citation>
    <scope>NUCLEOTIDE SEQUENCE [LARGE SCALE GENOMIC DNA]</scope>
    <source>
        <strain evidence="14">DSM 24204</strain>
    </source>
</reference>
<dbReference type="OrthoDB" id="9784896at2"/>
<dbReference type="EMBL" id="JASAYQ010000007">
    <property type="protein sequence ID" value="MDP8172782.1"/>
    <property type="molecule type" value="Genomic_DNA"/>
</dbReference>
<feature type="disulfide bond" description="Redox-active" evidence="8">
    <location>
        <begin position="52"/>
        <end position="55"/>
    </location>
</feature>
<dbReference type="Proteomes" id="UP001224812">
    <property type="component" value="Unassembled WGS sequence"/>
</dbReference>
<feature type="chain" id="PRO_5044559036" description="Thiol:disulfide interchange protein" evidence="9">
    <location>
        <begin position="23"/>
        <end position="209"/>
    </location>
</feature>
<keyword evidence="6" id="KW-0676">Redox-active center</keyword>
<dbReference type="InterPro" id="IPR017937">
    <property type="entry name" value="Thioredoxin_CS"/>
</dbReference>
<dbReference type="PANTHER" id="PTHR35891:SF2">
    <property type="entry name" value="THIOL:DISULFIDE INTERCHANGE PROTEIN DSBA"/>
    <property type="match status" value="1"/>
</dbReference>
<dbReference type="InterPro" id="IPR050824">
    <property type="entry name" value="Thiol_disulfide_DsbA"/>
</dbReference>
<feature type="signal peptide" evidence="9">
    <location>
        <begin position="1"/>
        <end position="22"/>
    </location>
</feature>
<gene>
    <name evidence="11" type="ORF">QJT92_05110</name>
    <name evidence="12" type="ORF">QJU93_05360</name>
    <name evidence="13" type="ORF">QJU97_00820</name>
    <name evidence="14" type="ORF">SAMN05444853_10284</name>
</gene>
<evidence type="ECO:0000256" key="7">
    <source>
        <dbReference type="PIRNR" id="PIRNR001488"/>
    </source>
</evidence>
<evidence type="ECO:0000256" key="2">
    <source>
        <dbReference type="ARBA" id="ARBA00005791"/>
    </source>
</evidence>
<organism evidence="14 15">
    <name type="scientific">Phocoenobacter skyensis</name>
    <dbReference type="NCBI Taxonomy" id="97481"/>
    <lineage>
        <taxon>Bacteria</taxon>
        <taxon>Pseudomonadati</taxon>
        <taxon>Pseudomonadota</taxon>
        <taxon>Gammaproteobacteria</taxon>
        <taxon>Pasteurellales</taxon>
        <taxon>Pasteurellaceae</taxon>
        <taxon>Phocoenobacter</taxon>
    </lineage>
</organism>
<dbReference type="InterPro" id="IPR001853">
    <property type="entry name" value="DSBA-like_thioredoxin_dom"/>
</dbReference>
<evidence type="ECO:0000256" key="8">
    <source>
        <dbReference type="PIRSR" id="PIRSR001488-1"/>
    </source>
</evidence>
<evidence type="ECO:0000313" key="13">
    <source>
        <dbReference type="EMBL" id="MDP8174008.1"/>
    </source>
</evidence>
<evidence type="ECO:0000313" key="15">
    <source>
        <dbReference type="Proteomes" id="UP000198883"/>
    </source>
</evidence>
<sequence length="209" mass="23448">MKKLLKISTIVLASLISFNTTAFEPTLDKDYVEINQAPVIQKEVVEFFSFYCPHCYDFEITYKIPSQIKEQLSENVALKQYHVSFLGAQGNNLTRAWALAIALGVTDKVKIPLFDAVRIQNINSMNDIRDVFIQNGISESQFDGGINSFAVNGLVAKQQNLAESLNVQGVPAFFVNGKYKVRNEGFADTKSIDDFIQRYVKTVTNLSSM</sequence>
<reference evidence="12" key="4">
    <citation type="journal article" date="2023" name="Front. Microbiol.">
        <title>Phylogeography and host specificity of Pasteurellaceae pathogenic to sea-farmed fish in the north-east Atlantic.</title>
        <authorList>
            <person name="Gulla S."/>
            <person name="Colquhoun D.J."/>
            <person name="Olsen A.B."/>
            <person name="Spilsberg B."/>
            <person name="Lagesen K."/>
            <person name="Aakesson C.P."/>
            <person name="Strom S."/>
            <person name="Manji F."/>
            <person name="Birkbeck T.H."/>
            <person name="Nilsen H.K."/>
        </authorList>
    </citation>
    <scope>NUCLEOTIDE SEQUENCE</scope>
    <source>
        <strain evidence="13">98B1</strain>
        <strain evidence="12">TW16_20</strain>
    </source>
</reference>
<dbReference type="AlphaFoldDB" id="A0A1H7UIU6"/>
<feature type="domain" description="Thioredoxin" evidence="10">
    <location>
        <begin position="16"/>
        <end position="205"/>
    </location>
</feature>
<evidence type="ECO:0000259" key="10">
    <source>
        <dbReference type="PROSITE" id="PS51352"/>
    </source>
</evidence>
<proteinExistence type="inferred from homology"/>
<dbReference type="EMBL" id="FOBN01000002">
    <property type="protein sequence ID" value="SEL96645.1"/>
    <property type="molecule type" value="Genomic_DNA"/>
</dbReference>
<comment type="similarity">
    <text evidence="2">Belongs to the thioredoxin family. DsbA subfamily.</text>
</comment>
<keyword evidence="3 9" id="KW-0732">Signal</keyword>
<dbReference type="CDD" id="cd03019">
    <property type="entry name" value="DsbA_DsbA"/>
    <property type="match status" value="1"/>
</dbReference>
<evidence type="ECO:0000256" key="6">
    <source>
        <dbReference type="ARBA" id="ARBA00023284"/>
    </source>
</evidence>
<evidence type="ECO:0000256" key="1">
    <source>
        <dbReference type="ARBA" id="ARBA00004418"/>
    </source>
</evidence>
<evidence type="ECO:0000256" key="3">
    <source>
        <dbReference type="ARBA" id="ARBA00022729"/>
    </source>
</evidence>
<dbReference type="EMBL" id="JASAYT010000002">
    <property type="protein sequence ID" value="MDP8174008.1"/>
    <property type="molecule type" value="Genomic_DNA"/>
</dbReference>
<dbReference type="PROSITE" id="PS51352">
    <property type="entry name" value="THIOREDOXIN_2"/>
    <property type="match status" value="1"/>
</dbReference>
<protein>
    <recommendedName>
        <fullName evidence="7">Thiol:disulfide interchange protein</fullName>
    </recommendedName>
</protein>
<keyword evidence="16" id="KW-1185">Reference proteome</keyword>
<dbReference type="STRING" id="97481.SAMN05444853_10284"/>
<reference evidence="11 16" key="3">
    <citation type="journal article" date="2023" name="Front. Microbiol.">
        <title>Phylogeography and host specificity of Pasteurellaceae pathogenic to sea-farmed fish in the north-east Atlantic.</title>
        <authorList>
            <person name="Gulla S."/>
            <person name="Colquhoun D.J."/>
            <person name="Olsen A.B."/>
            <person name="Spilsberg B."/>
            <person name="Lagesen K."/>
            <person name="Aakesson C.P."/>
            <person name="Strom S."/>
            <person name="Manji F."/>
            <person name="Birkbeck T.H."/>
            <person name="Nilsen H.K."/>
        </authorList>
    </citation>
    <scope>NUCLEOTIDE SEQUENCE [LARGE SCALE GENOMIC DNA]</scope>
    <source>
        <strain evidence="11 16">VIO11850</strain>
    </source>
</reference>
<dbReference type="Proteomes" id="UP000198883">
    <property type="component" value="Unassembled WGS sequence"/>
</dbReference>
<evidence type="ECO:0000313" key="14">
    <source>
        <dbReference type="EMBL" id="SEL96645.1"/>
    </source>
</evidence>
<dbReference type="Proteomes" id="UP001236239">
    <property type="component" value="Unassembled WGS sequence"/>
</dbReference>
<evidence type="ECO:0000256" key="5">
    <source>
        <dbReference type="ARBA" id="ARBA00023157"/>
    </source>
</evidence>
<dbReference type="GO" id="GO:0042597">
    <property type="term" value="C:periplasmic space"/>
    <property type="evidence" value="ECO:0007669"/>
    <property type="project" value="UniProtKB-SubCell"/>
</dbReference>
<dbReference type="RefSeq" id="WP_090919913.1">
    <property type="nucleotide sequence ID" value="NZ_CP016180.1"/>
</dbReference>
<keyword evidence="4 7" id="KW-0574">Periplasm</keyword>
<dbReference type="SUPFAM" id="SSF52833">
    <property type="entry name" value="Thioredoxin-like"/>
    <property type="match status" value="1"/>
</dbReference>
<dbReference type="InterPro" id="IPR023205">
    <property type="entry name" value="DsbA/DsbL"/>
</dbReference>
<name>A0A1H7UIU6_9PAST</name>
<evidence type="ECO:0000313" key="12">
    <source>
        <dbReference type="EMBL" id="MDP8172782.1"/>
    </source>
</evidence>
<reference evidence="15" key="2">
    <citation type="submission" date="2016-10" db="EMBL/GenBank/DDBJ databases">
        <authorList>
            <person name="Varghese N."/>
            <person name="Submissions S."/>
        </authorList>
    </citation>
    <scope>NUCLEOTIDE SEQUENCE [LARGE SCALE GENOMIC DNA]</scope>
    <source>
        <strain evidence="15">DSM 24204</strain>
    </source>
</reference>
<dbReference type="Pfam" id="PF01323">
    <property type="entry name" value="DSBA"/>
    <property type="match status" value="1"/>
</dbReference>
<dbReference type="PIRSF" id="PIRSF001488">
    <property type="entry name" value="Tdi_protein"/>
    <property type="match status" value="1"/>
</dbReference>
<dbReference type="InterPro" id="IPR036249">
    <property type="entry name" value="Thioredoxin-like_sf"/>
</dbReference>
<dbReference type="GeneID" id="83545650"/>
<dbReference type="PANTHER" id="PTHR35891">
    <property type="entry name" value="THIOL:DISULFIDE INTERCHANGE PROTEIN DSBA"/>
    <property type="match status" value="1"/>
</dbReference>
<dbReference type="NCBIfam" id="NF047695">
    <property type="entry name" value="ThlDiSintDsbAHaem"/>
    <property type="match status" value="1"/>
</dbReference>
<evidence type="ECO:0000256" key="4">
    <source>
        <dbReference type="ARBA" id="ARBA00022764"/>
    </source>
</evidence>
<evidence type="ECO:0000256" key="9">
    <source>
        <dbReference type="SAM" id="SignalP"/>
    </source>
</evidence>
<dbReference type="PROSITE" id="PS00194">
    <property type="entry name" value="THIOREDOXIN_1"/>
    <property type="match status" value="1"/>
</dbReference>
<comment type="subcellular location">
    <subcellularLocation>
        <location evidence="1 7">Periplasm</location>
    </subcellularLocation>
</comment>
<evidence type="ECO:0000313" key="16">
    <source>
        <dbReference type="Proteomes" id="UP001224812"/>
    </source>
</evidence>
<dbReference type="GO" id="GO:0015036">
    <property type="term" value="F:disulfide oxidoreductase activity"/>
    <property type="evidence" value="ECO:0007669"/>
    <property type="project" value="UniProtKB-ARBA"/>
</dbReference>
<accession>A0A1H7UIU6</accession>
<dbReference type="InterPro" id="IPR013766">
    <property type="entry name" value="Thioredoxin_domain"/>
</dbReference>
<keyword evidence="5 7" id="KW-1015">Disulfide bond</keyword>
<dbReference type="Gene3D" id="3.40.30.10">
    <property type="entry name" value="Glutaredoxin"/>
    <property type="match status" value="1"/>
</dbReference>
<dbReference type="EMBL" id="JASAVS010000009">
    <property type="protein sequence ID" value="MDP8085302.1"/>
    <property type="molecule type" value="Genomic_DNA"/>
</dbReference>
<evidence type="ECO:0000313" key="11">
    <source>
        <dbReference type="EMBL" id="MDP8085302.1"/>
    </source>
</evidence>